<organism evidence="1">
    <name type="scientific">Rhizophora mucronata</name>
    <name type="common">Asiatic mangrove</name>
    <dbReference type="NCBI Taxonomy" id="61149"/>
    <lineage>
        <taxon>Eukaryota</taxon>
        <taxon>Viridiplantae</taxon>
        <taxon>Streptophyta</taxon>
        <taxon>Embryophyta</taxon>
        <taxon>Tracheophyta</taxon>
        <taxon>Spermatophyta</taxon>
        <taxon>Magnoliopsida</taxon>
        <taxon>eudicotyledons</taxon>
        <taxon>Gunneridae</taxon>
        <taxon>Pentapetalae</taxon>
        <taxon>rosids</taxon>
        <taxon>fabids</taxon>
        <taxon>Malpighiales</taxon>
        <taxon>Rhizophoraceae</taxon>
        <taxon>Rhizophora</taxon>
    </lineage>
</organism>
<dbReference type="AlphaFoldDB" id="A0A2P2LB98"/>
<accession>A0A2P2LB98</accession>
<sequence length="41" mass="4625">MKPVFVNQVTWNSLQRSIKIDISVHYFGSSAACVNTTIIQK</sequence>
<protein>
    <submittedName>
        <fullName evidence="1">Uncharacterized protein</fullName>
    </submittedName>
</protein>
<dbReference type="EMBL" id="GGEC01034726">
    <property type="protein sequence ID" value="MBX15210.1"/>
    <property type="molecule type" value="Transcribed_RNA"/>
</dbReference>
<dbReference type="PROSITE" id="PS51257">
    <property type="entry name" value="PROKAR_LIPOPROTEIN"/>
    <property type="match status" value="1"/>
</dbReference>
<evidence type="ECO:0000313" key="1">
    <source>
        <dbReference type="EMBL" id="MBX15210.1"/>
    </source>
</evidence>
<name>A0A2P2LB98_RHIMU</name>
<reference evidence="1" key="1">
    <citation type="submission" date="2018-02" db="EMBL/GenBank/DDBJ databases">
        <title>Rhizophora mucronata_Transcriptome.</title>
        <authorList>
            <person name="Meera S.P."/>
            <person name="Sreeshan A."/>
            <person name="Augustine A."/>
        </authorList>
    </citation>
    <scope>NUCLEOTIDE SEQUENCE</scope>
    <source>
        <tissue evidence="1">Leaf</tissue>
    </source>
</reference>
<proteinExistence type="predicted"/>